<dbReference type="GeneID" id="10669001"/>
<dbReference type="EMBL" id="CP002772">
    <property type="protein sequence ID" value="AEG18508.1"/>
    <property type="molecule type" value="Genomic_DNA"/>
</dbReference>
<protein>
    <recommendedName>
        <fullName evidence="3">L-2-amino-thiazoline-4-carboxylic acid hydrolase</fullName>
    </recommendedName>
</protein>
<dbReference type="Proteomes" id="UP000009231">
    <property type="component" value="Chromosome"/>
</dbReference>
<dbReference type="OrthoDB" id="70051at2157"/>
<keyword evidence="2" id="KW-1185">Reference proteome</keyword>
<gene>
    <name evidence="1" type="ordered locus">MSWAN_1494</name>
</gene>
<sequence>MSIEDIPPEIRWEIAARVSSNLARGYSSALRQVMNEKIVKMEEIIWAEGGKQMKNIASSLELPAETAPEVNDTWLTVASIIIPGIKSEVKDSSLNKVVDKITHCSMYSEQKNLGLPLQDVCKICRVFNKNAVESLNPDYTQNFTKRICRGDDYCESVVELKKFKIKYYGPFLTLMGGTAQFFI</sequence>
<dbReference type="KEGG" id="mew:MSWAN_1494"/>
<evidence type="ECO:0000313" key="1">
    <source>
        <dbReference type="EMBL" id="AEG18508.1"/>
    </source>
</evidence>
<accession>F6D7Y5</accession>
<name>F6D7Y5_METPW</name>
<evidence type="ECO:0008006" key="3">
    <source>
        <dbReference type="Google" id="ProtNLM"/>
    </source>
</evidence>
<organism evidence="1 2">
    <name type="scientific">Methanobacterium paludis (strain DSM 25820 / JCM 18151 / SWAN1)</name>
    <dbReference type="NCBI Taxonomy" id="868131"/>
    <lineage>
        <taxon>Archaea</taxon>
        <taxon>Methanobacteriati</taxon>
        <taxon>Methanobacteriota</taxon>
        <taxon>Methanomada group</taxon>
        <taxon>Methanobacteria</taxon>
        <taxon>Methanobacteriales</taxon>
        <taxon>Methanobacteriaceae</taxon>
        <taxon>Methanobacterium</taxon>
    </lineage>
</organism>
<dbReference type="RefSeq" id="WP_013826008.1">
    <property type="nucleotide sequence ID" value="NC_015574.1"/>
</dbReference>
<dbReference type="AlphaFoldDB" id="F6D7Y5"/>
<evidence type="ECO:0000313" key="2">
    <source>
        <dbReference type="Proteomes" id="UP000009231"/>
    </source>
</evidence>
<proteinExistence type="predicted"/>
<reference evidence="1 2" key="1">
    <citation type="journal article" date="2014" name="Int. J. Syst. Evol. Microbiol.">
        <title>Methanobacterium paludis sp. nov. and a novel strain of Methanobacterium lacus isolated from northern peatlands.</title>
        <authorList>
            <person name="Cadillo-Quiroz H."/>
            <person name="Brauer S.L."/>
            <person name="Goodson N."/>
            <person name="Yavitt J.B."/>
            <person name="Zinder S.H."/>
        </authorList>
    </citation>
    <scope>NUCLEOTIDE SEQUENCE [LARGE SCALE GENOMIC DNA]</scope>
    <source>
        <strain evidence="2">DSM 25820 / JCM 18151 / SWAN1</strain>
    </source>
</reference>
<dbReference type="HOGENOM" id="CLU_129662_0_0_2"/>
<dbReference type="eggNOG" id="arCOG08232">
    <property type="taxonomic scope" value="Archaea"/>
</dbReference>